<protein>
    <submittedName>
        <fullName evidence="1">Uncharacterized protein</fullName>
    </submittedName>
</protein>
<comment type="caution">
    <text evidence="1">The sequence shown here is derived from an EMBL/GenBank/DDBJ whole genome shotgun (WGS) entry which is preliminary data.</text>
</comment>
<dbReference type="AlphaFoldDB" id="A0A396HFG9"/>
<accession>A0A396HFG9</accession>
<gene>
    <name evidence="1" type="ORF">MtrunA17_Chr6g0476371</name>
</gene>
<evidence type="ECO:0000313" key="2">
    <source>
        <dbReference type="Proteomes" id="UP000265566"/>
    </source>
</evidence>
<dbReference type="Proteomes" id="UP000265566">
    <property type="component" value="Chromosome 6"/>
</dbReference>
<reference evidence="2" key="1">
    <citation type="journal article" date="2018" name="Nat. Plants">
        <title>Whole-genome landscape of Medicago truncatula symbiotic genes.</title>
        <authorList>
            <person name="Pecrix Y."/>
            <person name="Staton S.E."/>
            <person name="Sallet E."/>
            <person name="Lelandais-Briere C."/>
            <person name="Moreau S."/>
            <person name="Carrere S."/>
            <person name="Blein T."/>
            <person name="Jardinaud M.F."/>
            <person name="Latrasse D."/>
            <person name="Zouine M."/>
            <person name="Zahm M."/>
            <person name="Kreplak J."/>
            <person name="Mayjonade B."/>
            <person name="Satge C."/>
            <person name="Perez M."/>
            <person name="Cauet S."/>
            <person name="Marande W."/>
            <person name="Chantry-Darmon C."/>
            <person name="Lopez-Roques C."/>
            <person name="Bouchez O."/>
            <person name="Berard A."/>
            <person name="Debelle F."/>
            <person name="Munos S."/>
            <person name="Bendahmane A."/>
            <person name="Berges H."/>
            <person name="Niebel A."/>
            <person name="Buitink J."/>
            <person name="Frugier F."/>
            <person name="Benhamed M."/>
            <person name="Crespi M."/>
            <person name="Gouzy J."/>
            <person name="Gamas P."/>
        </authorList>
    </citation>
    <scope>NUCLEOTIDE SEQUENCE [LARGE SCALE GENOMIC DNA]</scope>
    <source>
        <strain evidence="2">cv. Jemalong A17</strain>
    </source>
</reference>
<dbReference type="Gramene" id="rna36688">
    <property type="protein sequence ID" value="RHN52070.1"/>
    <property type="gene ID" value="gene36688"/>
</dbReference>
<proteinExistence type="predicted"/>
<dbReference type="EMBL" id="PSQE01000006">
    <property type="protein sequence ID" value="RHN52070.1"/>
    <property type="molecule type" value="Genomic_DNA"/>
</dbReference>
<name>A0A396HFG9_MEDTR</name>
<sequence length="66" mass="7427">MVMGEYGYSIEYILMVDIIPDPSVQRAMNEINAGNNTLWFLDSVSHLPMAISSSKMHVCSILNHKI</sequence>
<organism evidence="1 2">
    <name type="scientific">Medicago truncatula</name>
    <name type="common">Barrel medic</name>
    <name type="synonym">Medicago tribuloides</name>
    <dbReference type="NCBI Taxonomy" id="3880"/>
    <lineage>
        <taxon>Eukaryota</taxon>
        <taxon>Viridiplantae</taxon>
        <taxon>Streptophyta</taxon>
        <taxon>Embryophyta</taxon>
        <taxon>Tracheophyta</taxon>
        <taxon>Spermatophyta</taxon>
        <taxon>Magnoliopsida</taxon>
        <taxon>eudicotyledons</taxon>
        <taxon>Gunneridae</taxon>
        <taxon>Pentapetalae</taxon>
        <taxon>rosids</taxon>
        <taxon>fabids</taxon>
        <taxon>Fabales</taxon>
        <taxon>Fabaceae</taxon>
        <taxon>Papilionoideae</taxon>
        <taxon>50 kb inversion clade</taxon>
        <taxon>NPAAA clade</taxon>
        <taxon>Hologalegina</taxon>
        <taxon>IRL clade</taxon>
        <taxon>Trifolieae</taxon>
        <taxon>Medicago</taxon>
    </lineage>
</organism>
<evidence type="ECO:0000313" key="1">
    <source>
        <dbReference type="EMBL" id="RHN52070.1"/>
    </source>
</evidence>